<dbReference type="RefSeq" id="WP_277443063.1">
    <property type="nucleotide sequence ID" value="NZ_JAKOAV010000007.1"/>
</dbReference>
<evidence type="ECO:0008006" key="4">
    <source>
        <dbReference type="Google" id="ProtNLM"/>
    </source>
</evidence>
<keyword evidence="1" id="KW-0472">Membrane</keyword>
<proteinExistence type="predicted"/>
<protein>
    <recommendedName>
        <fullName evidence="4">YtxH domain-containing protein</fullName>
    </recommendedName>
</protein>
<keyword evidence="1" id="KW-0812">Transmembrane</keyword>
<reference evidence="2" key="1">
    <citation type="submission" date="2022-02" db="EMBL/GenBank/DDBJ databases">
        <authorList>
            <person name="Leng L."/>
        </authorList>
    </citation>
    <scope>NUCLEOTIDE SEQUENCE</scope>
    <source>
        <strain evidence="2">JI</strain>
    </source>
</reference>
<keyword evidence="1" id="KW-1133">Transmembrane helix</keyword>
<dbReference type="Proteomes" id="UP001154312">
    <property type="component" value="Unassembled WGS sequence"/>
</dbReference>
<dbReference type="EMBL" id="JAKOAV010000007">
    <property type="protein sequence ID" value="MDF9407813.1"/>
    <property type="molecule type" value="Genomic_DNA"/>
</dbReference>
<evidence type="ECO:0000313" key="2">
    <source>
        <dbReference type="EMBL" id="MDF9407813.1"/>
    </source>
</evidence>
<accession>A0A9X4JVQ4</accession>
<feature type="transmembrane region" description="Helical" evidence="1">
    <location>
        <begin position="6"/>
        <end position="25"/>
    </location>
</feature>
<keyword evidence="3" id="KW-1185">Reference proteome</keyword>
<evidence type="ECO:0000256" key="1">
    <source>
        <dbReference type="SAM" id="Phobius"/>
    </source>
</evidence>
<sequence>MRTDFWRGIIAGGIIGAVVSIMAGGRYKTQRKRDTGYFARMAGERASKMIRGILRNG</sequence>
<dbReference type="AlphaFoldDB" id="A0A9X4JVQ4"/>
<organism evidence="2 3">
    <name type="scientific">Pelotomaculum isophthalicicum JI</name>
    <dbReference type="NCBI Taxonomy" id="947010"/>
    <lineage>
        <taxon>Bacteria</taxon>
        <taxon>Bacillati</taxon>
        <taxon>Bacillota</taxon>
        <taxon>Clostridia</taxon>
        <taxon>Eubacteriales</taxon>
        <taxon>Desulfotomaculaceae</taxon>
        <taxon>Pelotomaculum</taxon>
    </lineage>
</organism>
<comment type="caution">
    <text evidence="2">The sequence shown here is derived from an EMBL/GenBank/DDBJ whole genome shotgun (WGS) entry which is preliminary data.</text>
</comment>
<evidence type="ECO:0000313" key="3">
    <source>
        <dbReference type="Proteomes" id="UP001154312"/>
    </source>
</evidence>
<name>A0A9X4JVQ4_9FIRM</name>
<gene>
    <name evidence="2" type="ORF">L7E55_05475</name>
</gene>